<dbReference type="InterPro" id="IPR011335">
    <property type="entry name" value="Restrct_endonuc-II-like"/>
</dbReference>
<keyword evidence="2" id="KW-0378">Hydrolase</keyword>
<evidence type="ECO:0000313" key="2">
    <source>
        <dbReference type="EMBL" id="MFD2674454.1"/>
    </source>
</evidence>
<dbReference type="InterPro" id="IPR007569">
    <property type="entry name" value="DUF559"/>
</dbReference>
<organism evidence="2 3">
    <name type="scientific">Gulosibacter bifidus</name>
    <dbReference type="NCBI Taxonomy" id="272239"/>
    <lineage>
        <taxon>Bacteria</taxon>
        <taxon>Bacillati</taxon>
        <taxon>Actinomycetota</taxon>
        <taxon>Actinomycetes</taxon>
        <taxon>Micrococcales</taxon>
        <taxon>Microbacteriaceae</taxon>
        <taxon>Gulosibacter</taxon>
    </lineage>
</organism>
<dbReference type="EMBL" id="JBHUNF010000002">
    <property type="protein sequence ID" value="MFD2674454.1"/>
    <property type="molecule type" value="Genomic_DNA"/>
</dbReference>
<keyword evidence="2" id="KW-0540">Nuclease</keyword>
<reference evidence="3" key="1">
    <citation type="journal article" date="2019" name="Int. J. Syst. Evol. Microbiol.">
        <title>The Global Catalogue of Microorganisms (GCM) 10K type strain sequencing project: providing services to taxonomists for standard genome sequencing and annotation.</title>
        <authorList>
            <consortium name="The Broad Institute Genomics Platform"/>
            <consortium name="The Broad Institute Genome Sequencing Center for Infectious Disease"/>
            <person name="Wu L."/>
            <person name="Ma J."/>
        </authorList>
    </citation>
    <scope>NUCLEOTIDE SEQUENCE [LARGE SCALE GENOMIC DNA]</scope>
    <source>
        <strain evidence="3">TISTR 1511</strain>
    </source>
</reference>
<dbReference type="SUPFAM" id="SSF52980">
    <property type="entry name" value="Restriction endonuclease-like"/>
    <property type="match status" value="1"/>
</dbReference>
<dbReference type="GO" id="GO:0004519">
    <property type="term" value="F:endonuclease activity"/>
    <property type="evidence" value="ECO:0007669"/>
    <property type="project" value="UniProtKB-KW"/>
</dbReference>
<feature type="domain" description="DUF559" evidence="1">
    <location>
        <begin position="76"/>
        <end position="162"/>
    </location>
</feature>
<name>A0ABW5RIX4_9MICO</name>
<dbReference type="RefSeq" id="WP_066056614.1">
    <property type="nucleotide sequence ID" value="NZ_JBHUNF010000002.1"/>
</dbReference>
<evidence type="ECO:0000259" key="1">
    <source>
        <dbReference type="Pfam" id="PF04480"/>
    </source>
</evidence>
<dbReference type="PANTHER" id="PTHR38590:SF1">
    <property type="entry name" value="BLL0828 PROTEIN"/>
    <property type="match status" value="1"/>
</dbReference>
<sequence>MMDPPIPDGHLDSVELAIVCAARCVSDEELVAIVESAARVNGGALDYSVLGQCERVRAALRRTDPFSVESGVETLMRLRLQHLCLKFRTQVWIGKYRVDFLVGGRLIIEVDGYQHHADQSAFRRDRERDRYLELRGFRVLRFTAAEVMFDLDACEAEVLAAIRKRIHRKRTKQASAHDSF</sequence>
<dbReference type="Gene3D" id="3.40.960.10">
    <property type="entry name" value="VSR Endonuclease"/>
    <property type="match status" value="1"/>
</dbReference>
<proteinExistence type="predicted"/>
<gene>
    <name evidence="2" type="ORF">ACFSUQ_03970</name>
</gene>
<keyword evidence="3" id="KW-1185">Reference proteome</keyword>
<dbReference type="Pfam" id="PF04480">
    <property type="entry name" value="DUF559"/>
    <property type="match status" value="1"/>
</dbReference>
<protein>
    <submittedName>
        <fullName evidence="2">Endonuclease domain-containing protein</fullName>
    </submittedName>
</protein>
<evidence type="ECO:0000313" key="3">
    <source>
        <dbReference type="Proteomes" id="UP001597453"/>
    </source>
</evidence>
<dbReference type="InterPro" id="IPR047216">
    <property type="entry name" value="Endonuclease_DUF559_bact"/>
</dbReference>
<comment type="caution">
    <text evidence="2">The sequence shown here is derived from an EMBL/GenBank/DDBJ whole genome shotgun (WGS) entry which is preliminary data.</text>
</comment>
<keyword evidence="2" id="KW-0255">Endonuclease</keyword>
<accession>A0ABW5RIX4</accession>
<dbReference type="PANTHER" id="PTHR38590">
    <property type="entry name" value="BLL0828 PROTEIN"/>
    <property type="match status" value="1"/>
</dbReference>
<dbReference type="Proteomes" id="UP001597453">
    <property type="component" value="Unassembled WGS sequence"/>
</dbReference>